<accession>A0A0E0L1W1</accession>
<dbReference type="Gramene" id="OPUNC05G12560.1">
    <property type="protein sequence ID" value="OPUNC05G12560.1"/>
    <property type="gene ID" value="OPUNC05G12560"/>
</dbReference>
<evidence type="ECO:0000256" key="1">
    <source>
        <dbReference type="ARBA" id="ARBA00023015"/>
    </source>
</evidence>
<organism evidence="3">
    <name type="scientific">Oryza punctata</name>
    <name type="common">Red rice</name>
    <dbReference type="NCBI Taxonomy" id="4537"/>
    <lineage>
        <taxon>Eukaryota</taxon>
        <taxon>Viridiplantae</taxon>
        <taxon>Streptophyta</taxon>
        <taxon>Embryophyta</taxon>
        <taxon>Tracheophyta</taxon>
        <taxon>Spermatophyta</taxon>
        <taxon>Magnoliopsida</taxon>
        <taxon>Liliopsida</taxon>
        <taxon>Poales</taxon>
        <taxon>Poaceae</taxon>
        <taxon>BOP clade</taxon>
        <taxon>Oryzoideae</taxon>
        <taxon>Oryzeae</taxon>
        <taxon>Oryzinae</taxon>
        <taxon>Oryza</taxon>
    </lineage>
</organism>
<reference evidence="3" key="2">
    <citation type="submission" date="2018-05" db="EMBL/GenBank/DDBJ databases">
        <title>OpunRS2 (Oryza punctata Reference Sequence Version 2).</title>
        <authorList>
            <person name="Zhang J."/>
            <person name="Kudrna D."/>
            <person name="Lee S."/>
            <person name="Talag J."/>
            <person name="Welchert J."/>
            <person name="Wing R.A."/>
        </authorList>
    </citation>
    <scope>NUCLEOTIDE SEQUENCE [LARGE SCALE GENOMIC DNA]</scope>
</reference>
<evidence type="ECO:0000256" key="2">
    <source>
        <dbReference type="ARBA" id="ARBA00023163"/>
    </source>
</evidence>
<dbReference type="AlphaFoldDB" id="A0A0E0L1W1"/>
<proteinExistence type="predicted"/>
<reference evidence="3" key="1">
    <citation type="submission" date="2015-04" db="UniProtKB">
        <authorList>
            <consortium name="EnsemblPlants"/>
        </authorList>
    </citation>
    <scope>IDENTIFICATION</scope>
</reference>
<keyword evidence="4" id="KW-1185">Reference proteome</keyword>
<evidence type="ECO:0000313" key="4">
    <source>
        <dbReference type="Proteomes" id="UP000026962"/>
    </source>
</evidence>
<keyword evidence="1" id="KW-0805">Transcription regulation</keyword>
<dbReference type="Proteomes" id="UP000026962">
    <property type="component" value="Chromosome 5"/>
</dbReference>
<dbReference type="Pfam" id="PF03514">
    <property type="entry name" value="GRAS"/>
    <property type="match status" value="1"/>
</dbReference>
<dbReference type="OMA" id="LMEAEWG"/>
<protein>
    <submittedName>
        <fullName evidence="3">Uncharacterized protein</fullName>
    </submittedName>
</protein>
<dbReference type="HOGENOM" id="CLU_2692056_0_0_1"/>
<name>A0A0E0L1W1_ORYPU</name>
<sequence>MAAANLSIAELMEAEWGVVHVIDLGGGADVNQWVELVHLLAARPDDPPSLLHLTVVNKAEDFLSAAATYITVEA</sequence>
<keyword evidence="2" id="KW-0804">Transcription</keyword>
<dbReference type="InterPro" id="IPR005202">
    <property type="entry name" value="TF_GRAS"/>
</dbReference>
<evidence type="ECO:0000313" key="3">
    <source>
        <dbReference type="EnsemblPlants" id="OPUNC05G12560.1"/>
    </source>
</evidence>
<dbReference type="EnsemblPlants" id="OPUNC05G12560.1">
    <property type="protein sequence ID" value="OPUNC05G12560.1"/>
    <property type="gene ID" value="OPUNC05G12560"/>
</dbReference>